<accession>A0A699I3E8</accession>
<comment type="caution">
    <text evidence="2">The sequence shown here is derived from an EMBL/GenBank/DDBJ whole genome shotgun (WGS) entry which is preliminary data.</text>
</comment>
<gene>
    <name evidence="2" type="ORF">Tci_473513</name>
</gene>
<feature type="non-terminal residue" evidence="2">
    <location>
        <position position="1"/>
    </location>
</feature>
<dbReference type="EMBL" id="BKCJ010232146">
    <property type="protein sequence ID" value="GEZ01540.1"/>
    <property type="molecule type" value="Genomic_DNA"/>
</dbReference>
<reference evidence="2" key="1">
    <citation type="journal article" date="2019" name="Sci. Rep.">
        <title>Draft genome of Tanacetum cinerariifolium, the natural source of mosquito coil.</title>
        <authorList>
            <person name="Yamashiro T."/>
            <person name="Shiraishi A."/>
            <person name="Satake H."/>
            <person name="Nakayama K."/>
        </authorList>
    </citation>
    <scope>NUCLEOTIDE SEQUENCE</scope>
</reference>
<name>A0A699I3E8_TANCI</name>
<organism evidence="2">
    <name type="scientific">Tanacetum cinerariifolium</name>
    <name type="common">Dalmatian daisy</name>
    <name type="synonym">Chrysanthemum cinerariifolium</name>
    <dbReference type="NCBI Taxonomy" id="118510"/>
    <lineage>
        <taxon>Eukaryota</taxon>
        <taxon>Viridiplantae</taxon>
        <taxon>Streptophyta</taxon>
        <taxon>Embryophyta</taxon>
        <taxon>Tracheophyta</taxon>
        <taxon>Spermatophyta</taxon>
        <taxon>Magnoliopsida</taxon>
        <taxon>eudicotyledons</taxon>
        <taxon>Gunneridae</taxon>
        <taxon>Pentapetalae</taxon>
        <taxon>asterids</taxon>
        <taxon>campanulids</taxon>
        <taxon>Asterales</taxon>
        <taxon>Asteraceae</taxon>
        <taxon>Asteroideae</taxon>
        <taxon>Anthemideae</taxon>
        <taxon>Anthemidinae</taxon>
        <taxon>Tanacetum</taxon>
    </lineage>
</organism>
<sequence>YSTWLNESFQLLNSFLNFNALGDATIMLCFKKTVSKVPDSKDTIKFKLATQEIIYIVDMFRDTLHLLVKTPNNPFIAPVNIEIIQSFMKRVGYHGIVDKCLYNGDYDSSRDNDFGCILTDEIRATDDYKETTPRAHRTPTLIAASPQEKKRKQSTRETSSPIKSLKVTIKQNWIEPGSYKEYPKHVDDDDENVEEKKDDEMGSLENRTKKMQTPIPTPPRSHRIYISSDDIIDVQTSRIYDQGHGKKIATNDLIEANLKRDVTDSVIQERDAFQSKVPALISKELDAQAPKIIEELFKIYVQNNVIQVHPTTTSSTATTSSADLP</sequence>
<evidence type="ECO:0000313" key="2">
    <source>
        <dbReference type="EMBL" id="GEZ01540.1"/>
    </source>
</evidence>
<proteinExistence type="predicted"/>
<feature type="region of interest" description="Disordered" evidence="1">
    <location>
        <begin position="180"/>
        <end position="201"/>
    </location>
</feature>
<dbReference type="AlphaFoldDB" id="A0A699I3E8"/>
<evidence type="ECO:0000256" key="1">
    <source>
        <dbReference type="SAM" id="MobiDB-lite"/>
    </source>
</evidence>
<feature type="region of interest" description="Disordered" evidence="1">
    <location>
        <begin position="129"/>
        <end position="161"/>
    </location>
</feature>
<protein>
    <submittedName>
        <fullName evidence="2">Uncharacterized protein</fullName>
    </submittedName>
</protein>